<dbReference type="EMBL" id="JACEIK010003913">
    <property type="protein sequence ID" value="MCD9643518.1"/>
    <property type="molecule type" value="Genomic_DNA"/>
</dbReference>
<sequence length="116" mass="13058">MVRWREALVALLGHLGVNGCGVLLEKSARWWRGGRKERMEIGGPWWRVLVWLFLVEGKMVATEIGINGFVEKRGESRGRSGEVSGGRGPPEKMKRVSMENPVAQLNILQEEMTEAQ</sequence>
<evidence type="ECO:0000313" key="3">
    <source>
        <dbReference type="Proteomes" id="UP000823775"/>
    </source>
</evidence>
<name>A0ABS8V910_DATST</name>
<comment type="caution">
    <text evidence="2">The sequence shown here is derived from an EMBL/GenBank/DDBJ whole genome shotgun (WGS) entry which is preliminary data.</text>
</comment>
<keyword evidence="3" id="KW-1185">Reference proteome</keyword>
<gene>
    <name evidence="2" type="ORF">HAX54_031091</name>
</gene>
<accession>A0ABS8V910</accession>
<evidence type="ECO:0000256" key="1">
    <source>
        <dbReference type="SAM" id="MobiDB-lite"/>
    </source>
</evidence>
<dbReference type="Proteomes" id="UP000823775">
    <property type="component" value="Unassembled WGS sequence"/>
</dbReference>
<protein>
    <submittedName>
        <fullName evidence="2">Uncharacterized protein</fullName>
    </submittedName>
</protein>
<reference evidence="2 3" key="1">
    <citation type="journal article" date="2021" name="BMC Genomics">
        <title>Datura genome reveals duplications of psychoactive alkaloid biosynthetic genes and high mutation rate following tissue culture.</title>
        <authorList>
            <person name="Rajewski A."/>
            <person name="Carter-House D."/>
            <person name="Stajich J."/>
            <person name="Litt A."/>
        </authorList>
    </citation>
    <scope>NUCLEOTIDE SEQUENCE [LARGE SCALE GENOMIC DNA]</scope>
    <source>
        <strain evidence="2">AR-01</strain>
    </source>
</reference>
<feature type="region of interest" description="Disordered" evidence="1">
    <location>
        <begin position="73"/>
        <end position="96"/>
    </location>
</feature>
<proteinExistence type="predicted"/>
<evidence type="ECO:0000313" key="2">
    <source>
        <dbReference type="EMBL" id="MCD9643518.1"/>
    </source>
</evidence>
<organism evidence="2 3">
    <name type="scientific">Datura stramonium</name>
    <name type="common">Jimsonweed</name>
    <name type="synonym">Common thornapple</name>
    <dbReference type="NCBI Taxonomy" id="4076"/>
    <lineage>
        <taxon>Eukaryota</taxon>
        <taxon>Viridiplantae</taxon>
        <taxon>Streptophyta</taxon>
        <taxon>Embryophyta</taxon>
        <taxon>Tracheophyta</taxon>
        <taxon>Spermatophyta</taxon>
        <taxon>Magnoliopsida</taxon>
        <taxon>eudicotyledons</taxon>
        <taxon>Gunneridae</taxon>
        <taxon>Pentapetalae</taxon>
        <taxon>asterids</taxon>
        <taxon>lamiids</taxon>
        <taxon>Solanales</taxon>
        <taxon>Solanaceae</taxon>
        <taxon>Solanoideae</taxon>
        <taxon>Datureae</taxon>
        <taxon>Datura</taxon>
    </lineage>
</organism>